<gene>
    <name evidence="1" type="ORF">RDI58_013634</name>
</gene>
<protein>
    <submittedName>
        <fullName evidence="1">Uncharacterized protein</fullName>
    </submittedName>
</protein>
<name>A0AAN8YE57_SOLBU</name>
<sequence>MFLYFSCYSIGKVAPVLPGGHGLQSMGSNCVNSLLQLVRLRTVDPCELLCYVIFLLQILENLNVVVMLDKIPEIRAGARVKTGGRVSCCLLGESCCSLFAPCS</sequence>
<dbReference type="AlphaFoldDB" id="A0AAN8YE57"/>
<accession>A0AAN8YE57</accession>
<proteinExistence type="predicted"/>
<keyword evidence="2" id="KW-1185">Reference proteome</keyword>
<organism evidence="1 2">
    <name type="scientific">Solanum bulbocastanum</name>
    <name type="common">Wild potato</name>
    <dbReference type="NCBI Taxonomy" id="147425"/>
    <lineage>
        <taxon>Eukaryota</taxon>
        <taxon>Viridiplantae</taxon>
        <taxon>Streptophyta</taxon>
        <taxon>Embryophyta</taxon>
        <taxon>Tracheophyta</taxon>
        <taxon>Spermatophyta</taxon>
        <taxon>Magnoliopsida</taxon>
        <taxon>eudicotyledons</taxon>
        <taxon>Gunneridae</taxon>
        <taxon>Pentapetalae</taxon>
        <taxon>asterids</taxon>
        <taxon>lamiids</taxon>
        <taxon>Solanales</taxon>
        <taxon>Solanaceae</taxon>
        <taxon>Solanoideae</taxon>
        <taxon>Solaneae</taxon>
        <taxon>Solanum</taxon>
    </lineage>
</organism>
<evidence type="ECO:0000313" key="1">
    <source>
        <dbReference type="EMBL" id="KAK6789834.1"/>
    </source>
</evidence>
<dbReference type="Proteomes" id="UP001371456">
    <property type="component" value="Unassembled WGS sequence"/>
</dbReference>
<comment type="caution">
    <text evidence="1">The sequence shown here is derived from an EMBL/GenBank/DDBJ whole genome shotgun (WGS) entry which is preliminary data.</text>
</comment>
<reference evidence="1 2" key="1">
    <citation type="submission" date="2024-02" db="EMBL/GenBank/DDBJ databases">
        <title>de novo genome assembly of Solanum bulbocastanum strain 11H21.</title>
        <authorList>
            <person name="Hosaka A.J."/>
        </authorList>
    </citation>
    <scope>NUCLEOTIDE SEQUENCE [LARGE SCALE GENOMIC DNA]</scope>
    <source>
        <tissue evidence="1">Young leaves</tissue>
    </source>
</reference>
<dbReference type="EMBL" id="JBANQN010000005">
    <property type="protein sequence ID" value="KAK6789834.1"/>
    <property type="molecule type" value="Genomic_DNA"/>
</dbReference>
<evidence type="ECO:0000313" key="2">
    <source>
        <dbReference type="Proteomes" id="UP001371456"/>
    </source>
</evidence>